<gene>
    <name evidence="1" type="ORF">GCM10007067_19710</name>
</gene>
<evidence type="ECO:0000313" key="1">
    <source>
        <dbReference type="EMBL" id="GHA81879.1"/>
    </source>
</evidence>
<organism evidence="1 2">
    <name type="scientific">Cognatilysobacter bugurensis</name>
    <dbReference type="NCBI Taxonomy" id="543356"/>
    <lineage>
        <taxon>Bacteria</taxon>
        <taxon>Pseudomonadati</taxon>
        <taxon>Pseudomonadota</taxon>
        <taxon>Gammaproteobacteria</taxon>
        <taxon>Lysobacterales</taxon>
        <taxon>Lysobacteraceae</taxon>
        <taxon>Cognatilysobacter</taxon>
    </lineage>
</organism>
<dbReference type="EMBL" id="BMYD01000003">
    <property type="protein sequence ID" value="GHA81879.1"/>
    <property type="molecule type" value="Genomic_DNA"/>
</dbReference>
<comment type="caution">
    <text evidence="1">The sequence shown here is derived from an EMBL/GenBank/DDBJ whole genome shotgun (WGS) entry which is preliminary data.</text>
</comment>
<protein>
    <submittedName>
        <fullName evidence="1">Uncharacterized protein</fullName>
    </submittedName>
</protein>
<sequence>MPVTKPRSHIALASIPVFSNEGCLDMAELDRLLALAERDGTFDEDEKRVLGRIFAQAGQTRLDPAVSTRLVRLRSELGIA</sequence>
<dbReference type="Proteomes" id="UP000646426">
    <property type="component" value="Unassembled WGS sequence"/>
</dbReference>
<accession>A0A918T1X7</accession>
<reference evidence="1" key="1">
    <citation type="journal article" date="2014" name="Int. J. Syst. Evol. Microbiol.">
        <title>Complete genome sequence of Corynebacterium casei LMG S-19264T (=DSM 44701T), isolated from a smear-ripened cheese.</title>
        <authorList>
            <consortium name="US DOE Joint Genome Institute (JGI-PGF)"/>
            <person name="Walter F."/>
            <person name="Albersmeier A."/>
            <person name="Kalinowski J."/>
            <person name="Ruckert C."/>
        </authorList>
    </citation>
    <scope>NUCLEOTIDE SEQUENCE</scope>
    <source>
        <strain evidence="1">KCTC 23077</strain>
    </source>
</reference>
<reference evidence="1" key="2">
    <citation type="submission" date="2020-09" db="EMBL/GenBank/DDBJ databases">
        <authorList>
            <person name="Sun Q."/>
            <person name="Kim S."/>
        </authorList>
    </citation>
    <scope>NUCLEOTIDE SEQUENCE</scope>
    <source>
        <strain evidence="1">KCTC 23077</strain>
    </source>
</reference>
<keyword evidence="2" id="KW-1185">Reference proteome</keyword>
<evidence type="ECO:0000313" key="2">
    <source>
        <dbReference type="Proteomes" id="UP000646426"/>
    </source>
</evidence>
<name>A0A918T1X7_9GAMM</name>
<proteinExistence type="predicted"/>
<dbReference type="AlphaFoldDB" id="A0A918T1X7"/>